<evidence type="ECO:0000256" key="14">
    <source>
        <dbReference type="ARBA" id="ARBA00067008"/>
    </source>
</evidence>
<evidence type="ECO:0000259" key="22">
    <source>
        <dbReference type="Pfam" id="PF21365"/>
    </source>
</evidence>
<evidence type="ECO:0000256" key="8">
    <source>
        <dbReference type="ARBA" id="ARBA00023034"/>
    </source>
</evidence>
<feature type="chain" id="PRO_5032364072" description="Neutral alpha-glucosidase AB" evidence="19">
    <location>
        <begin position="21"/>
        <end position="920"/>
    </location>
</feature>
<dbReference type="GO" id="GO:0005783">
    <property type="term" value="C:endoplasmic reticulum"/>
    <property type="evidence" value="ECO:0007669"/>
    <property type="project" value="UniProtKB-SubCell"/>
</dbReference>
<dbReference type="AlphaFoldDB" id="A0A814BQM7"/>
<dbReference type="Pfam" id="PF21365">
    <property type="entry name" value="Glyco_hydro_31_3rd"/>
    <property type="match status" value="1"/>
</dbReference>
<feature type="domain" description="Glycoside hydrolase family 31 TIM barrel" evidence="20">
    <location>
        <begin position="360"/>
        <end position="688"/>
    </location>
</feature>
<comment type="pathway">
    <text evidence="3">Glycan metabolism; N-glycan metabolism.</text>
</comment>
<evidence type="ECO:0000256" key="3">
    <source>
        <dbReference type="ARBA" id="ARBA00004833"/>
    </source>
</evidence>
<evidence type="ECO:0000256" key="2">
    <source>
        <dbReference type="ARBA" id="ARBA00004555"/>
    </source>
</evidence>
<evidence type="ECO:0000256" key="16">
    <source>
        <dbReference type="ARBA" id="ARBA00080367"/>
    </source>
</evidence>
<dbReference type="PANTHER" id="PTHR22762:SF54">
    <property type="entry name" value="BCDNA.GH04962"/>
    <property type="match status" value="1"/>
</dbReference>
<evidence type="ECO:0000259" key="20">
    <source>
        <dbReference type="Pfam" id="PF01055"/>
    </source>
</evidence>
<dbReference type="GO" id="GO:0030246">
    <property type="term" value="F:carbohydrate binding"/>
    <property type="evidence" value="ECO:0007669"/>
    <property type="project" value="InterPro"/>
</dbReference>
<dbReference type="Gene3D" id="3.20.20.80">
    <property type="entry name" value="Glycosidases"/>
    <property type="match status" value="2"/>
</dbReference>
<dbReference type="GO" id="GO:0033919">
    <property type="term" value="F:glucan 1,3-alpha-glucosidase activity"/>
    <property type="evidence" value="ECO:0007669"/>
    <property type="project" value="UniProtKB-ARBA"/>
</dbReference>
<evidence type="ECO:0000256" key="4">
    <source>
        <dbReference type="ARBA" id="ARBA00007806"/>
    </source>
</evidence>
<dbReference type="GO" id="GO:0006491">
    <property type="term" value="P:N-glycan processing"/>
    <property type="evidence" value="ECO:0007669"/>
    <property type="project" value="UniProtKB-ARBA"/>
</dbReference>
<comment type="subcellular location">
    <subcellularLocation>
        <location evidence="1">Endoplasmic reticulum</location>
    </subcellularLocation>
    <subcellularLocation>
        <location evidence="2">Golgi apparatus</location>
    </subcellularLocation>
</comment>
<dbReference type="FunFam" id="3.20.20.80:FF:000039">
    <property type="entry name" value="Glucosidase, alpha neutral C"/>
    <property type="match status" value="1"/>
</dbReference>
<dbReference type="FunFam" id="2.60.40.1180:FF:000023">
    <property type="entry name" value="neutral alpha-glucosidase AB isoform X2"/>
    <property type="match status" value="1"/>
</dbReference>
<accession>A0A814BQM7</accession>
<dbReference type="SUPFAM" id="SSF51445">
    <property type="entry name" value="(Trans)glycosidases"/>
    <property type="match status" value="1"/>
</dbReference>
<evidence type="ECO:0000256" key="6">
    <source>
        <dbReference type="ARBA" id="ARBA00022801"/>
    </source>
</evidence>
<dbReference type="CDD" id="cd06603">
    <property type="entry name" value="GH31_GANC_GANAB_alpha"/>
    <property type="match status" value="1"/>
</dbReference>
<evidence type="ECO:0000313" key="23">
    <source>
        <dbReference type="EMBL" id="CAF0929444.1"/>
    </source>
</evidence>
<dbReference type="InterPro" id="IPR011013">
    <property type="entry name" value="Gal_mutarotase_sf_dom"/>
</dbReference>
<keyword evidence="10 17" id="KW-0326">Glycosidase</keyword>
<dbReference type="InterPro" id="IPR048395">
    <property type="entry name" value="Glyco_hydro_31_C"/>
</dbReference>
<dbReference type="InterPro" id="IPR025887">
    <property type="entry name" value="Glyco_hydro_31_N_dom"/>
</dbReference>
<keyword evidence="24" id="KW-1185">Reference proteome</keyword>
<evidence type="ECO:0000256" key="15">
    <source>
        <dbReference type="ARBA" id="ARBA00069533"/>
    </source>
</evidence>
<dbReference type="FunFam" id="2.60.40.1760:FF:000002">
    <property type="entry name" value="neutral alpha-glucosidase AB isoform X1"/>
    <property type="match status" value="1"/>
</dbReference>
<dbReference type="Gene3D" id="2.60.40.1760">
    <property type="entry name" value="glycosyl hydrolase (family 31)"/>
    <property type="match status" value="1"/>
</dbReference>
<dbReference type="SUPFAM" id="SSF51011">
    <property type="entry name" value="Glycosyl hydrolase domain"/>
    <property type="match status" value="1"/>
</dbReference>
<proteinExistence type="inferred from homology"/>
<evidence type="ECO:0000256" key="5">
    <source>
        <dbReference type="ARBA" id="ARBA00022729"/>
    </source>
</evidence>
<sequence>MRLIFGTILVLSCLVLYTQSVDRSKFKTCAQSGFCKRQRDHNPGLPAYKANFDTLKVENGHLSCEVVNTNNSVLFKLDLYLLKDNRFRFKLNELQPLHPRYEVEGVVIDSLVEEKFQVVRKDSNQIELKNGLNNRVVLYAYPLKAEFYIGDFLVTSFNSKNLLKFEHLRTKPSNNDVKQEENAEAPADQKPKDDEEPDMWEEGFNGHTDTKPNGPESVGMDINFHDFEHVYGIPQHADKLALRTTGSTDPYRLYNLDVFEFETYNPMALYGSIPYMLAHNKKFTIGVLWLNAAETWVDIKSNKADKSIFSKVADFISKSNEIPQVDTHWFSESGIIDVYLMLGPKATDVFRQYGQLTGNTPLPPLFSIAYHQCRWNYNDEDDVKNVNAGFEEHQIPMDVMWLDIEHTNDKRYFTWDSHKFPNPDKMMENLSSFGRKLVTIVDPHIKSDPNYHVYSEAKEKNFFVKDKTGNNYDGWCWPGSSAWPDFLNEDVKNWWASKFTLENYKGTTLDTFTWNDMNEPSVFNGPELTFQKDALHLNGIEHRNVHNIYGQNFHKATFRGHLLRSNGERRPFVLTRSTFAGSQRYGAVWTGDNTAEWEHLKLSIPMCLTFSLTGMSFCGSDVGGFFKNPDAELMIRWYQAAAYQPFFRSHAHIDTKRREPWVFGDEAINLIRDAVHSRYALIYYWYTLFYQNEKFGKPPMLPLWVEFPEETDLYDMDDQHMVGSAIMIKPIITQGATSVDVKFPGKNEVWYDVKSLRTYEGGSTTTFSDITLSTVPVFQRGGTIVPYKFRLRRSTTQMADDPFTLTVCLDTQNSATGQLYFDDGFSYNYNKTNEFVYREFSISNNKLVSRNLSPESQLKTFAWLERVIIYGVKTQPKSITLENSEKQSTQLQFSYDSNSNVLLIRKPGVKINTDWSILIS</sequence>
<evidence type="ECO:0000256" key="18">
    <source>
        <dbReference type="SAM" id="MobiDB-lite"/>
    </source>
</evidence>
<feature type="domain" description="Glycosyl hydrolase family 31 C-terminal" evidence="22">
    <location>
        <begin position="696"/>
        <end position="785"/>
    </location>
</feature>
<evidence type="ECO:0000256" key="13">
    <source>
        <dbReference type="ARBA" id="ARBA00052396"/>
    </source>
</evidence>
<protein>
    <recommendedName>
        <fullName evidence="15">Neutral alpha-glucosidase AB</fullName>
        <ecNumber evidence="14">3.2.1.207</ecNumber>
    </recommendedName>
    <alternativeName>
        <fullName evidence="16">Alpha-glucosidase 2</fullName>
    </alternativeName>
    <alternativeName>
        <fullName evidence="11">Glucosidase II subunit alpha</fullName>
    </alternativeName>
</protein>
<keyword evidence="5 19" id="KW-0732">Signal</keyword>
<gene>
    <name evidence="23" type="ORF">OXX778_LOCUS12823</name>
</gene>
<dbReference type="InterPro" id="IPR000322">
    <property type="entry name" value="Glyco_hydro_31_TIM"/>
</dbReference>
<dbReference type="GO" id="GO:0005794">
    <property type="term" value="C:Golgi apparatus"/>
    <property type="evidence" value="ECO:0007669"/>
    <property type="project" value="UniProtKB-SubCell"/>
</dbReference>
<dbReference type="SUPFAM" id="SSF74650">
    <property type="entry name" value="Galactose mutarotase-like"/>
    <property type="match status" value="1"/>
</dbReference>
<evidence type="ECO:0000256" key="19">
    <source>
        <dbReference type="SAM" id="SignalP"/>
    </source>
</evidence>
<keyword evidence="6 17" id="KW-0378">Hydrolase</keyword>
<name>A0A814BQM7_9BILA</name>
<dbReference type="Pfam" id="PF13802">
    <property type="entry name" value="Gal_mutarotas_2"/>
    <property type="match status" value="1"/>
</dbReference>
<dbReference type="InterPro" id="IPR013780">
    <property type="entry name" value="Glyco_hydro_b"/>
</dbReference>
<dbReference type="GO" id="GO:0005975">
    <property type="term" value="P:carbohydrate metabolic process"/>
    <property type="evidence" value="ECO:0007669"/>
    <property type="project" value="InterPro"/>
</dbReference>
<dbReference type="GO" id="GO:0106407">
    <property type="term" value="F:Glc2Man9GlcNAc2 oligosaccharide glucosidase activity"/>
    <property type="evidence" value="ECO:0007669"/>
    <property type="project" value="UniProtKB-EC"/>
</dbReference>
<comment type="catalytic activity">
    <reaction evidence="13">
        <text>N(4)-(alpha-D-Glc-(1-&gt;3)-alpha-D-Glc-(1-&gt;3)-alpha-D-Man-(1-&gt;2)-alpha-D-Man-(1-&gt;2)-alpha-D-Man-(1-&gt;3)-[alpha-D-Man-(1-&gt;2)-alpha-D-Man-(1-&gt;3)-[alpha-D-Man-(1-&gt;2)-alpha-D-Man-(1-&gt;6)]-alpha-D-Man-(1-&gt;6)]-beta-D-Man-(1-&gt;4)-beta-D-GlcNAc-(1-&gt;4)-beta-D-GlcNAc)-L-asparaginyl-[protein] + H2O = N(4)-(alpha-D-Glc-(1-&gt;3)-alpha-D-Man-(1-&gt;2)-alpha-D-Man-(1-&gt;2)-alpha-D-Man-(1-&gt;3)-[alpha-D-Man-(1-&gt;2)-alpha-D-Man-(1-&gt;3)-[alpha-D-Man-(1-&gt;2)-alpha-D-Man-(1-&gt;6)]-alpha-D-Man-(1-&gt;6)]-beta-D-Man-(1-&gt;4)-beta-D-GlcNAc-(1-&gt;4)-beta-D-GlcNAc)-L-asparaginyl-[protein] + beta-D-glucose</text>
        <dbReference type="Rhea" id="RHEA:55996"/>
        <dbReference type="Rhea" id="RHEA-COMP:14355"/>
        <dbReference type="Rhea" id="RHEA-COMP:14357"/>
        <dbReference type="ChEBI" id="CHEBI:15377"/>
        <dbReference type="ChEBI" id="CHEBI:15903"/>
        <dbReference type="ChEBI" id="CHEBI:59080"/>
        <dbReference type="ChEBI" id="CHEBI:59082"/>
        <dbReference type="EC" id="3.2.1.207"/>
    </reaction>
</comment>
<comment type="catalytic activity">
    <reaction evidence="12">
        <text>N(4)-(alpha-D-Glc-(1-&gt;3)-alpha-D-Man-(1-&gt;2)-alpha-D-Man-(1-&gt;2)-alpha-D-Man-(1-&gt;3)-[alpha-D-Man-(1-&gt;2)-alpha-D-Man-(1-&gt;3)-[alpha-D-Man-(1-&gt;2)-alpha-D-Man-(1-&gt;6)]-alpha-D-Man-(1-&gt;6)]-beta-D-Man-(1-&gt;4)-beta-D-GlcNAc-(1-&gt;4)-beta-D-GlcNAc)-L-asparaginyl-[protein] + H2O = N(4)-(alpha-D-Man-(1-&gt;2)-alpha-D-Man-(1-&gt;2)-alpha-D-Man-(1-&gt;3)-[alpha-D-Man-(1-&gt;2)-alpha-D-Man-(1-&gt;3)-[alpha-D-Man-(1-&gt;2)-alpha-D-Man-(1-&gt;6)]-alpha-D-Man-(1-&gt;6)]-beta-D-Man-(1-&gt;4)-beta-D-GlcNAc-(1-&gt;4)-beta-D-GlcNAc)-L-asparaginyl-[protein] (N-glucan mannose isomer 9A1,2,3B1,2,3) + beta-D-glucose</text>
        <dbReference type="Rhea" id="RHEA:56000"/>
        <dbReference type="Rhea" id="RHEA-COMP:14356"/>
        <dbReference type="Rhea" id="RHEA-COMP:14357"/>
        <dbReference type="ChEBI" id="CHEBI:15377"/>
        <dbReference type="ChEBI" id="CHEBI:15903"/>
        <dbReference type="ChEBI" id="CHEBI:59080"/>
        <dbReference type="ChEBI" id="CHEBI:139493"/>
        <dbReference type="EC" id="3.2.1.207"/>
    </reaction>
</comment>
<evidence type="ECO:0000256" key="11">
    <source>
        <dbReference type="ARBA" id="ARBA00042895"/>
    </source>
</evidence>
<dbReference type="Proteomes" id="UP000663879">
    <property type="component" value="Unassembled WGS sequence"/>
</dbReference>
<evidence type="ECO:0000256" key="12">
    <source>
        <dbReference type="ARBA" id="ARBA00050632"/>
    </source>
</evidence>
<evidence type="ECO:0000256" key="7">
    <source>
        <dbReference type="ARBA" id="ARBA00022824"/>
    </source>
</evidence>
<evidence type="ECO:0000256" key="10">
    <source>
        <dbReference type="ARBA" id="ARBA00023295"/>
    </source>
</evidence>
<keyword evidence="9" id="KW-0325">Glycoprotein</keyword>
<dbReference type="EMBL" id="CAJNOC010002374">
    <property type="protein sequence ID" value="CAF0929444.1"/>
    <property type="molecule type" value="Genomic_DNA"/>
</dbReference>
<comment type="similarity">
    <text evidence="4 17">Belongs to the glycosyl hydrolase 31 family.</text>
</comment>
<dbReference type="PANTHER" id="PTHR22762">
    <property type="entry name" value="ALPHA-GLUCOSIDASE"/>
    <property type="match status" value="1"/>
</dbReference>
<dbReference type="CDD" id="cd14752">
    <property type="entry name" value="GH31_N"/>
    <property type="match status" value="1"/>
</dbReference>
<evidence type="ECO:0000259" key="21">
    <source>
        <dbReference type="Pfam" id="PF13802"/>
    </source>
</evidence>
<evidence type="ECO:0000256" key="9">
    <source>
        <dbReference type="ARBA" id="ARBA00023180"/>
    </source>
</evidence>
<feature type="compositionally biased region" description="Basic and acidic residues" evidence="18">
    <location>
        <begin position="177"/>
        <end position="193"/>
    </location>
</feature>
<evidence type="ECO:0000313" key="24">
    <source>
        <dbReference type="Proteomes" id="UP000663879"/>
    </source>
</evidence>
<dbReference type="InterPro" id="IPR017853">
    <property type="entry name" value="GH"/>
</dbReference>
<dbReference type="Pfam" id="PF01055">
    <property type="entry name" value="Glyco_hydro_31_2nd"/>
    <property type="match status" value="1"/>
</dbReference>
<organism evidence="23 24">
    <name type="scientific">Brachionus calyciflorus</name>
    <dbReference type="NCBI Taxonomy" id="104777"/>
    <lineage>
        <taxon>Eukaryota</taxon>
        <taxon>Metazoa</taxon>
        <taxon>Spiralia</taxon>
        <taxon>Gnathifera</taxon>
        <taxon>Rotifera</taxon>
        <taxon>Eurotatoria</taxon>
        <taxon>Monogononta</taxon>
        <taxon>Pseudotrocha</taxon>
        <taxon>Ploima</taxon>
        <taxon>Brachionidae</taxon>
        <taxon>Brachionus</taxon>
    </lineage>
</organism>
<dbReference type="Gene3D" id="2.60.40.1180">
    <property type="entry name" value="Golgi alpha-mannosidase II"/>
    <property type="match status" value="2"/>
</dbReference>
<evidence type="ECO:0000256" key="1">
    <source>
        <dbReference type="ARBA" id="ARBA00004240"/>
    </source>
</evidence>
<feature type="domain" description="Glycoside hydrolase family 31 N-terminal" evidence="21">
    <location>
        <begin position="77"/>
        <end position="298"/>
    </location>
</feature>
<evidence type="ECO:0000256" key="17">
    <source>
        <dbReference type="RuleBase" id="RU361185"/>
    </source>
</evidence>
<dbReference type="OrthoDB" id="3237269at2759"/>
<comment type="caution">
    <text evidence="23">The sequence shown here is derived from an EMBL/GenBank/DDBJ whole genome shotgun (WGS) entry which is preliminary data.</text>
</comment>
<dbReference type="EC" id="3.2.1.207" evidence="14"/>
<keyword evidence="8" id="KW-0333">Golgi apparatus</keyword>
<feature type="signal peptide" evidence="19">
    <location>
        <begin position="1"/>
        <end position="20"/>
    </location>
</feature>
<reference evidence="23" key="1">
    <citation type="submission" date="2021-02" db="EMBL/GenBank/DDBJ databases">
        <authorList>
            <person name="Nowell W R."/>
        </authorList>
    </citation>
    <scope>NUCLEOTIDE SEQUENCE</scope>
    <source>
        <strain evidence="23">Ploen Becks lab</strain>
    </source>
</reference>
<feature type="region of interest" description="Disordered" evidence="18">
    <location>
        <begin position="173"/>
        <end position="216"/>
    </location>
</feature>
<keyword evidence="7" id="KW-0256">Endoplasmic reticulum</keyword>